<dbReference type="Proteomes" id="UP000070544">
    <property type="component" value="Unassembled WGS sequence"/>
</dbReference>
<evidence type="ECO:0000313" key="3">
    <source>
        <dbReference type="EMBL" id="KXS16739.1"/>
    </source>
</evidence>
<feature type="chain" id="PRO_5007296247" evidence="2">
    <location>
        <begin position="23"/>
        <end position="226"/>
    </location>
</feature>
<feature type="compositionally biased region" description="Low complexity" evidence="1">
    <location>
        <begin position="26"/>
        <end position="52"/>
    </location>
</feature>
<reference evidence="3 4" key="1">
    <citation type="journal article" date="2015" name="Genome Biol. Evol.">
        <title>Phylogenomic analyses indicate that early fungi evolved digesting cell walls of algal ancestors of land plants.</title>
        <authorList>
            <person name="Chang Y."/>
            <person name="Wang S."/>
            <person name="Sekimoto S."/>
            <person name="Aerts A.L."/>
            <person name="Choi C."/>
            <person name="Clum A."/>
            <person name="LaButti K.M."/>
            <person name="Lindquist E.A."/>
            <person name="Yee Ngan C."/>
            <person name="Ohm R.A."/>
            <person name="Salamov A.A."/>
            <person name="Grigoriev I.V."/>
            <person name="Spatafora J.W."/>
            <person name="Berbee M.L."/>
        </authorList>
    </citation>
    <scope>NUCLEOTIDE SEQUENCE [LARGE SCALE GENOMIC DNA]</scope>
    <source>
        <strain evidence="3 4">JEL478</strain>
    </source>
</reference>
<proteinExistence type="predicted"/>
<name>A0A139AJ30_GONPJ</name>
<keyword evidence="4" id="KW-1185">Reference proteome</keyword>
<gene>
    <name evidence="3" type="ORF">M427DRAFT_68790</name>
</gene>
<feature type="compositionally biased region" description="Polar residues" evidence="1">
    <location>
        <begin position="189"/>
        <end position="209"/>
    </location>
</feature>
<sequence length="226" mass="24047">MRGQFCLTTLPLVPMLSPSALTVEQGTESTRTGNSRTGSSSSSLGLRPLSRSQHSHVAFAPGELPVVSQQLGGGTDIHHGQRIARDTGGAILLPTSNEMTATSETFENPPNNDLPAHTALDIQRALTSKELRQIERDYRALQEVLGVPVTGLGYGYDAIPVEDEDENVLELETSAAATKPTPPPIPTLMSFSRMKSSAGSSAQQRSLNYPDSAIIAGWTPPQKSGK</sequence>
<feature type="signal peptide" evidence="2">
    <location>
        <begin position="1"/>
        <end position="22"/>
    </location>
</feature>
<dbReference type="EMBL" id="KQ965750">
    <property type="protein sequence ID" value="KXS16739.1"/>
    <property type="molecule type" value="Genomic_DNA"/>
</dbReference>
<feature type="region of interest" description="Disordered" evidence="1">
    <location>
        <begin position="21"/>
        <end position="52"/>
    </location>
</feature>
<evidence type="ECO:0000313" key="4">
    <source>
        <dbReference type="Proteomes" id="UP000070544"/>
    </source>
</evidence>
<feature type="region of interest" description="Disordered" evidence="1">
    <location>
        <begin position="177"/>
        <end position="226"/>
    </location>
</feature>
<keyword evidence="2" id="KW-0732">Signal</keyword>
<accession>A0A139AJ30</accession>
<evidence type="ECO:0000256" key="2">
    <source>
        <dbReference type="SAM" id="SignalP"/>
    </source>
</evidence>
<evidence type="ECO:0000256" key="1">
    <source>
        <dbReference type="SAM" id="MobiDB-lite"/>
    </source>
</evidence>
<dbReference type="AlphaFoldDB" id="A0A139AJ30"/>
<organism evidence="3 4">
    <name type="scientific">Gonapodya prolifera (strain JEL478)</name>
    <name type="common">Monoblepharis prolifera</name>
    <dbReference type="NCBI Taxonomy" id="1344416"/>
    <lineage>
        <taxon>Eukaryota</taxon>
        <taxon>Fungi</taxon>
        <taxon>Fungi incertae sedis</taxon>
        <taxon>Chytridiomycota</taxon>
        <taxon>Chytridiomycota incertae sedis</taxon>
        <taxon>Monoblepharidomycetes</taxon>
        <taxon>Monoblepharidales</taxon>
        <taxon>Gonapodyaceae</taxon>
        <taxon>Gonapodya</taxon>
    </lineage>
</organism>
<feature type="non-terminal residue" evidence="3">
    <location>
        <position position="226"/>
    </location>
</feature>
<protein>
    <submittedName>
        <fullName evidence="3">Uncharacterized protein</fullName>
    </submittedName>
</protein>